<name>A0A3Q8XSV6_9HYPH</name>
<dbReference type="Pfam" id="PF13305">
    <property type="entry name" value="TetR_C_33"/>
    <property type="match status" value="1"/>
</dbReference>
<dbReference type="GO" id="GO:0000976">
    <property type="term" value="F:transcription cis-regulatory region binding"/>
    <property type="evidence" value="ECO:0007669"/>
    <property type="project" value="TreeGrafter"/>
</dbReference>
<evidence type="ECO:0000313" key="6">
    <source>
        <dbReference type="EMBL" id="AZN73249.1"/>
    </source>
</evidence>
<organism evidence="6 7">
    <name type="scientific">Georhizobium profundi</name>
    <dbReference type="NCBI Taxonomy" id="2341112"/>
    <lineage>
        <taxon>Bacteria</taxon>
        <taxon>Pseudomonadati</taxon>
        <taxon>Pseudomonadota</taxon>
        <taxon>Alphaproteobacteria</taxon>
        <taxon>Hyphomicrobiales</taxon>
        <taxon>Rhizobiaceae</taxon>
        <taxon>Georhizobium</taxon>
    </lineage>
</organism>
<protein>
    <submittedName>
        <fullName evidence="6">TetR/AcrR family transcriptional regulator</fullName>
    </submittedName>
</protein>
<evidence type="ECO:0000256" key="4">
    <source>
        <dbReference type="PROSITE-ProRule" id="PRU00335"/>
    </source>
</evidence>
<dbReference type="PANTHER" id="PTHR30055:SF220">
    <property type="entry name" value="TETR-FAMILY REGULATORY PROTEIN"/>
    <property type="match status" value="1"/>
</dbReference>
<dbReference type="InterPro" id="IPR009057">
    <property type="entry name" value="Homeodomain-like_sf"/>
</dbReference>
<dbReference type="SUPFAM" id="SSF48498">
    <property type="entry name" value="Tetracyclin repressor-like, C-terminal domain"/>
    <property type="match status" value="1"/>
</dbReference>
<reference evidence="6 7" key="1">
    <citation type="submission" date="2018-09" db="EMBL/GenBank/DDBJ databases">
        <title>Marinorhizobium profundi gen. nov., sp. nov., isolated from a deep-sea sediment sample from the New Britain Trench and proposal of Marinorhizobiaceae fam. nov. in the order Rhizobiales of the class Alphaproteobacteria.</title>
        <authorList>
            <person name="Cao J."/>
        </authorList>
    </citation>
    <scope>NUCLEOTIDE SEQUENCE [LARGE SCALE GENOMIC DNA]</scope>
    <source>
        <strain evidence="6 7">WS11</strain>
    </source>
</reference>
<evidence type="ECO:0000259" key="5">
    <source>
        <dbReference type="PROSITE" id="PS50977"/>
    </source>
</evidence>
<evidence type="ECO:0000313" key="7">
    <source>
        <dbReference type="Proteomes" id="UP000268192"/>
    </source>
</evidence>
<dbReference type="AlphaFoldDB" id="A0A3Q8XSV6"/>
<dbReference type="SUPFAM" id="SSF46689">
    <property type="entry name" value="Homeodomain-like"/>
    <property type="match status" value="1"/>
</dbReference>
<dbReference type="InterPro" id="IPR001647">
    <property type="entry name" value="HTH_TetR"/>
</dbReference>
<evidence type="ECO:0000256" key="3">
    <source>
        <dbReference type="ARBA" id="ARBA00023163"/>
    </source>
</evidence>
<evidence type="ECO:0000256" key="1">
    <source>
        <dbReference type="ARBA" id="ARBA00023015"/>
    </source>
</evidence>
<dbReference type="Pfam" id="PF00440">
    <property type="entry name" value="TetR_N"/>
    <property type="match status" value="1"/>
</dbReference>
<dbReference type="EMBL" id="CP032509">
    <property type="protein sequence ID" value="AZN73249.1"/>
    <property type="molecule type" value="Genomic_DNA"/>
</dbReference>
<dbReference type="Proteomes" id="UP000268192">
    <property type="component" value="Chromosome"/>
</dbReference>
<dbReference type="InterPro" id="IPR050109">
    <property type="entry name" value="HTH-type_TetR-like_transc_reg"/>
</dbReference>
<dbReference type="InterPro" id="IPR036271">
    <property type="entry name" value="Tet_transcr_reg_TetR-rel_C_sf"/>
</dbReference>
<gene>
    <name evidence="6" type="ORF">D5400_19900</name>
</gene>
<keyword evidence="2 4" id="KW-0238">DNA-binding</keyword>
<dbReference type="GO" id="GO:0003700">
    <property type="term" value="F:DNA-binding transcription factor activity"/>
    <property type="evidence" value="ECO:0007669"/>
    <property type="project" value="TreeGrafter"/>
</dbReference>
<dbReference type="InterPro" id="IPR025996">
    <property type="entry name" value="MT1864/Rv1816-like_C"/>
</dbReference>
<keyword evidence="7" id="KW-1185">Reference proteome</keyword>
<feature type="domain" description="HTH tetR-type" evidence="5">
    <location>
        <begin position="22"/>
        <end position="82"/>
    </location>
</feature>
<dbReference type="PROSITE" id="PS50977">
    <property type="entry name" value="HTH_TETR_2"/>
    <property type="match status" value="1"/>
</dbReference>
<proteinExistence type="predicted"/>
<dbReference type="Gene3D" id="1.10.357.10">
    <property type="entry name" value="Tetracycline Repressor, domain 2"/>
    <property type="match status" value="1"/>
</dbReference>
<dbReference type="KEGG" id="abaw:D5400_19900"/>
<dbReference type="OrthoDB" id="7056813at2"/>
<accession>A0A3Q8XSV6</accession>
<sequence>MRKVRRIVVSEKTTPAKPYHHGDLRAALLEAAELVLAEKGIEGFTLRGCAKRAGVSHAAPAHHFGDAAGLLTALAAQGFERFIETQNRVKAAAQPVDARANLLAAGIGYLTFARENQALFRLMFSSERRDDSDAHLAACAQAAYMQLAADVAAVRGDAKAPPRPNDVDVIAAWAMVHGLSDLMISGRIMLDGLSETERQAALESIIARVMPEARP</sequence>
<keyword evidence="1" id="KW-0805">Transcription regulation</keyword>
<evidence type="ECO:0000256" key="2">
    <source>
        <dbReference type="ARBA" id="ARBA00023125"/>
    </source>
</evidence>
<feature type="DNA-binding region" description="H-T-H motif" evidence="4">
    <location>
        <begin position="45"/>
        <end position="64"/>
    </location>
</feature>
<dbReference type="PANTHER" id="PTHR30055">
    <property type="entry name" value="HTH-TYPE TRANSCRIPTIONAL REGULATOR RUTR"/>
    <property type="match status" value="1"/>
</dbReference>
<keyword evidence="3" id="KW-0804">Transcription</keyword>